<reference evidence="4" key="1">
    <citation type="journal article" date="2020" name="Fungal Divers.">
        <title>Resolving the Mortierellaceae phylogeny through synthesis of multi-gene phylogenetics and phylogenomics.</title>
        <authorList>
            <person name="Vandepol N."/>
            <person name="Liber J."/>
            <person name="Desiro A."/>
            <person name="Na H."/>
            <person name="Kennedy M."/>
            <person name="Barry K."/>
            <person name="Grigoriev I.V."/>
            <person name="Miller A.N."/>
            <person name="O'Donnell K."/>
            <person name="Stajich J.E."/>
            <person name="Bonito G."/>
        </authorList>
    </citation>
    <scope>NUCLEOTIDE SEQUENCE</scope>
    <source>
        <strain evidence="4">NRRL 6426</strain>
    </source>
</reference>
<dbReference type="GO" id="GO:0008270">
    <property type="term" value="F:zinc ion binding"/>
    <property type="evidence" value="ECO:0007669"/>
    <property type="project" value="UniProtKB-KW"/>
</dbReference>
<dbReference type="SUPFAM" id="SSF57667">
    <property type="entry name" value="beta-beta-alpha zinc fingers"/>
    <property type="match status" value="1"/>
</dbReference>
<dbReference type="EMBL" id="JAAAUQ010000444">
    <property type="protein sequence ID" value="KAF9150189.1"/>
    <property type="molecule type" value="Genomic_DNA"/>
</dbReference>
<evidence type="ECO:0000259" key="3">
    <source>
        <dbReference type="PROSITE" id="PS50157"/>
    </source>
</evidence>
<dbReference type="PROSITE" id="PS50157">
    <property type="entry name" value="ZINC_FINGER_C2H2_2"/>
    <property type="match status" value="1"/>
</dbReference>
<feature type="compositionally biased region" description="Low complexity" evidence="2">
    <location>
        <begin position="10"/>
        <end position="21"/>
    </location>
</feature>
<keyword evidence="1" id="KW-0479">Metal-binding</keyword>
<dbReference type="OrthoDB" id="2687452at2759"/>
<evidence type="ECO:0000256" key="1">
    <source>
        <dbReference type="PROSITE-ProRule" id="PRU00042"/>
    </source>
</evidence>
<feature type="compositionally biased region" description="Low complexity" evidence="2">
    <location>
        <begin position="270"/>
        <end position="289"/>
    </location>
</feature>
<dbReference type="InterPro" id="IPR036236">
    <property type="entry name" value="Znf_C2H2_sf"/>
</dbReference>
<comment type="caution">
    <text evidence="4">The sequence shown here is derived from an EMBL/GenBank/DDBJ whole genome shotgun (WGS) entry which is preliminary data.</text>
</comment>
<gene>
    <name evidence="4" type="ORF">BG015_008011</name>
</gene>
<keyword evidence="1" id="KW-0862">Zinc</keyword>
<name>A0A9P5S126_9FUNG</name>
<evidence type="ECO:0000313" key="5">
    <source>
        <dbReference type="Proteomes" id="UP000748756"/>
    </source>
</evidence>
<sequence>MFPSTYSLGNQTQNTTTTLQRENTDEISKMFTTLYDGDAINSSPNLNSSNSNNNSVDFIQEYFLLQHQELRQQSSSDSQPFLFHTTSSMSTPAPWNLFTPTPVSPASPTSSCFSSSGNDTETESESVYSSPAIALIPYPSTSAANTSIDAAIMVDHMDEDSVEYSNLFSRIESLFSNNHSIVEGIAAVVAAPATAAGGNDGSIYEYPAAEFALFTEHLREQQQQEEEKTHHRHHHAKCEEALHISDNAESHHNNNSSIYTATTRTTGGPQRSSSLSPQQQEQQYYVKQAQDQDDDAMSTYSSSSSLSSAPSSRASSPETSSSTTTTTTTTDGSENMMTSEADGTTTITNQKDGSIMCFNRTTNTMSFRCDLCPTQTQSFGRIHDLKRHQATKHATAEGGAAKTWPCEFCEKPFARRDALLRHYSVKAAREDGVHPGKEEVDVLAAVRARAKLI</sequence>
<dbReference type="SMART" id="SM00355">
    <property type="entry name" value="ZnF_C2H2"/>
    <property type="match status" value="2"/>
</dbReference>
<evidence type="ECO:0000256" key="2">
    <source>
        <dbReference type="SAM" id="MobiDB-lite"/>
    </source>
</evidence>
<proteinExistence type="predicted"/>
<feature type="region of interest" description="Disordered" evidence="2">
    <location>
        <begin position="1"/>
        <end position="23"/>
    </location>
</feature>
<feature type="region of interest" description="Disordered" evidence="2">
    <location>
        <begin position="249"/>
        <end position="350"/>
    </location>
</feature>
<organism evidence="4 5">
    <name type="scientific">Linnemannia schmuckeri</name>
    <dbReference type="NCBI Taxonomy" id="64567"/>
    <lineage>
        <taxon>Eukaryota</taxon>
        <taxon>Fungi</taxon>
        <taxon>Fungi incertae sedis</taxon>
        <taxon>Mucoromycota</taxon>
        <taxon>Mortierellomycotina</taxon>
        <taxon>Mortierellomycetes</taxon>
        <taxon>Mortierellales</taxon>
        <taxon>Mortierellaceae</taxon>
        <taxon>Linnemannia</taxon>
    </lineage>
</organism>
<feature type="compositionally biased region" description="Low complexity" evidence="2">
    <location>
        <begin position="298"/>
        <end position="330"/>
    </location>
</feature>
<feature type="compositionally biased region" description="Polar residues" evidence="2">
    <location>
        <begin position="253"/>
        <end position="269"/>
    </location>
</feature>
<accession>A0A9P5S126</accession>
<dbReference type="Proteomes" id="UP000748756">
    <property type="component" value="Unassembled WGS sequence"/>
</dbReference>
<feature type="domain" description="C2H2-type" evidence="3">
    <location>
        <begin position="404"/>
        <end position="439"/>
    </location>
</feature>
<keyword evidence="1" id="KW-0863">Zinc-finger</keyword>
<dbReference type="InterPro" id="IPR013087">
    <property type="entry name" value="Znf_C2H2_type"/>
</dbReference>
<evidence type="ECO:0000313" key="4">
    <source>
        <dbReference type="EMBL" id="KAF9150189.1"/>
    </source>
</evidence>
<protein>
    <recommendedName>
        <fullName evidence="3">C2H2-type domain-containing protein</fullName>
    </recommendedName>
</protein>
<keyword evidence="5" id="KW-1185">Reference proteome</keyword>
<dbReference type="AlphaFoldDB" id="A0A9P5S126"/>
<feature type="compositionally biased region" description="Polar residues" evidence="2">
    <location>
        <begin position="331"/>
        <end position="350"/>
    </location>
</feature>
<dbReference type="Gene3D" id="3.30.160.60">
    <property type="entry name" value="Classic Zinc Finger"/>
    <property type="match status" value="1"/>
</dbReference>